<dbReference type="AlphaFoldDB" id="A0A0G3X9E9"/>
<dbReference type="OrthoDB" id="5526542at2"/>
<protein>
    <recommendedName>
        <fullName evidence="3">DUF937 domain-containing protein</fullName>
    </recommendedName>
</protein>
<evidence type="ECO:0000313" key="1">
    <source>
        <dbReference type="EMBL" id="AKM07246.1"/>
    </source>
</evidence>
<dbReference type="STRING" id="543877.AM2010_1172"/>
<keyword evidence="2" id="KW-1185">Reference proteome</keyword>
<dbReference type="Pfam" id="PF06078">
    <property type="entry name" value="DUF937"/>
    <property type="match status" value="1"/>
</dbReference>
<sequence length="208" mass="19781">MDILDVLRQSGGLDAMASQLGISEGQAASGAESLLPAILGGFSKRGQGGSAGGGGIGDLVGMLGTLGGGALMENVLGPQPTEVSRGNEVLGQIFGSKDVSRQVAGHASQQSGLDPALLKKMLPILAMLVGGYLSSRAGGGDAQGSPAASGGGGILGNILGGMLGGNRAGSAGGGAAAGGLGGIGAMLDFDGDGNPLDDIIGMAGKLRG</sequence>
<evidence type="ECO:0000313" key="2">
    <source>
        <dbReference type="Proteomes" id="UP000037643"/>
    </source>
</evidence>
<proteinExistence type="predicted"/>
<dbReference type="InterPro" id="IPR009282">
    <property type="entry name" value="DUF937"/>
</dbReference>
<reference evidence="1 2" key="1">
    <citation type="submission" date="2015-06" db="EMBL/GenBank/DDBJ databases">
        <authorList>
            <person name="Kim K.M."/>
        </authorList>
    </citation>
    <scope>NUCLEOTIDE SEQUENCE [LARGE SCALE GENOMIC DNA]</scope>
    <source>
        <strain evidence="1 2">KCTC 22370</strain>
    </source>
</reference>
<accession>A0A0G3X9E9</accession>
<dbReference type="EMBL" id="CP011805">
    <property type="protein sequence ID" value="AKM07246.1"/>
    <property type="molecule type" value="Genomic_DNA"/>
</dbReference>
<organism evidence="1 2">
    <name type="scientific">Pelagerythrobacter marensis</name>
    <dbReference type="NCBI Taxonomy" id="543877"/>
    <lineage>
        <taxon>Bacteria</taxon>
        <taxon>Pseudomonadati</taxon>
        <taxon>Pseudomonadota</taxon>
        <taxon>Alphaproteobacteria</taxon>
        <taxon>Sphingomonadales</taxon>
        <taxon>Erythrobacteraceae</taxon>
        <taxon>Pelagerythrobacter</taxon>
    </lineage>
</organism>
<dbReference type="RefSeq" id="WP_047806282.1">
    <property type="nucleotide sequence ID" value="NZ_CP011805.1"/>
</dbReference>
<dbReference type="PATRIC" id="fig|543877.4.peg.1189"/>
<name>A0A0G3X9E9_9SPHN</name>
<dbReference type="KEGG" id="amx:AM2010_1172"/>
<dbReference type="Proteomes" id="UP000037643">
    <property type="component" value="Chromosome"/>
</dbReference>
<evidence type="ECO:0008006" key="3">
    <source>
        <dbReference type="Google" id="ProtNLM"/>
    </source>
</evidence>
<gene>
    <name evidence="1" type="ORF">AM2010_1172</name>
</gene>